<dbReference type="GO" id="GO:0006979">
    <property type="term" value="P:response to oxidative stress"/>
    <property type="evidence" value="ECO:0007669"/>
    <property type="project" value="InterPro"/>
</dbReference>
<feature type="compositionally biased region" description="Low complexity" evidence="23">
    <location>
        <begin position="1113"/>
        <end position="1123"/>
    </location>
</feature>
<evidence type="ECO:0000256" key="12">
    <source>
        <dbReference type="ARBA" id="ARBA00023004"/>
    </source>
</evidence>
<dbReference type="InterPro" id="IPR037120">
    <property type="entry name" value="Haem_peroxidase_sf_animal"/>
</dbReference>
<evidence type="ECO:0000256" key="9">
    <source>
        <dbReference type="ARBA" id="ARBA00022737"/>
    </source>
</evidence>
<dbReference type="InterPro" id="IPR001611">
    <property type="entry name" value="Leu-rich_rpt"/>
</dbReference>
<accession>A0A6L2PTM6</accession>
<evidence type="ECO:0000259" key="24">
    <source>
        <dbReference type="PROSITE" id="PS50835"/>
    </source>
</evidence>
<name>A0A6L2PTM6_COPFO</name>
<dbReference type="Pfam" id="PF13855">
    <property type="entry name" value="LRR_8"/>
    <property type="match status" value="1"/>
</dbReference>
<keyword evidence="14" id="KW-0325">Glycoprotein</keyword>
<dbReference type="InterPro" id="IPR003599">
    <property type="entry name" value="Ig_sub"/>
</dbReference>
<dbReference type="PROSITE" id="PS50835">
    <property type="entry name" value="IG_LIKE"/>
    <property type="match status" value="2"/>
</dbReference>
<feature type="compositionally biased region" description="Polar residues" evidence="23">
    <location>
        <begin position="1124"/>
        <end position="1143"/>
    </location>
</feature>
<evidence type="ECO:0000256" key="1">
    <source>
        <dbReference type="ARBA" id="ARBA00001970"/>
    </source>
</evidence>
<dbReference type="GO" id="GO:0071944">
    <property type="term" value="C:cell periphery"/>
    <property type="evidence" value="ECO:0007669"/>
    <property type="project" value="UniProtKB-ARBA"/>
</dbReference>
<dbReference type="SMART" id="SM00082">
    <property type="entry name" value="LRRCT"/>
    <property type="match status" value="1"/>
</dbReference>
<reference evidence="26" key="1">
    <citation type="submission" date="2020-01" db="EMBL/GenBank/DDBJ databases">
        <title>Draft genome sequence of the Termite Coptotermes fromosanus.</title>
        <authorList>
            <person name="Itakura S."/>
            <person name="Yosikawa Y."/>
            <person name="Umezawa K."/>
        </authorList>
    </citation>
    <scope>NUCLEOTIDE SEQUENCE [LARGE SCALE GENOMIC DNA]</scope>
</reference>
<evidence type="ECO:0000256" key="5">
    <source>
        <dbReference type="ARBA" id="ARBA00022614"/>
    </source>
</evidence>
<evidence type="ECO:0000313" key="25">
    <source>
        <dbReference type="EMBL" id="GFG35909.1"/>
    </source>
</evidence>
<keyword evidence="3" id="KW-0964">Secreted</keyword>
<dbReference type="Gene3D" id="3.80.10.10">
    <property type="entry name" value="Ribonuclease Inhibitor"/>
    <property type="match status" value="1"/>
</dbReference>
<dbReference type="InterPro" id="IPR000483">
    <property type="entry name" value="Cys-rich_flank_reg_C"/>
</dbReference>
<dbReference type="Gene3D" id="2.60.40.10">
    <property type="entry name" value="Immunoglobulins"/>
    <property type="match status" value="2"/>
</dbReference>
<keyword evidence="13" id="KW-1015">Disulfide bond</keyword>
<dbReference type="GO" id="GO:0046872">
    <property type="term" value="F:metal ion binding"/>
    <property type="evidence" value="ECO:0007669"/>
    <property type="project" value="UniProtKB-KW"/>
</dbReference>
<comment type="subcellular location">
    <subcellularLocation>
        <location evidence="2">Secreted</location>
    </subcellularLocation>
</comment>
<dbReference type="Pfam" id="PF03098">
    <property type="entry name" value="An_peroxidase"/>
    <property type="match status" value="1"/>
</dbReference>
<dbReference type="InterPro" id="IPR003591">
    <property type="entry name" value="Leu-rich_rpt_typical-subtyp"/>
</dbReference>
<sequence>YLYKNRIREIESKVFQGLTKLEQLYLHFNELVDIAPDTFSNLPSLERLYLHFNRLEKLGPGVFSELRNLERLFLHNNKLQRIPVGAFKNLEALKRLRLDSNALVCDCEMMWLVQMLQDKLKGTQAAATCQYPIAMKGKSLTAMTETDFHCEKPKITEDPHDVEVTFGGTVFFTCKAEGDPLPDIVWMRDSNEINMGDPRYSKLPDGTLMIENILDSDVGVYECMAKSPAGEAMSRAAKMHYQKTKGKSCASSPLSFTAHPENLTLKSGGLAELQCVADGTPAPTITWFKDGHSVVAGTRLSFSSSGQKLYIQHAKESDSGLYTCRAQNSVGFKETSAHLIVSGGHWDSSTQNFAQRDGATPRLIITPYNMDAPKGSTIEIPSFKEARKAVDRAVNDTVTKLFAHEHGAKNSSPNELFRLLRFPSAAVRDVAKAADIYERTLINIRKHVESGMNVNLTTDFSYKDLLSPSHLELVANLSGCMMHRPHTNCSDMCFHGKYRSFDGTCNNLQHPMWGASLTGFRRVLKPIYENGFSMPIGWKKTMKYYGFHKPSARLVSTRVISTKEITPDDRVTHMVMQWGQFLDHDLDHAIPSVSSESWDGIDCKRSCEYAAPCYPIEVPPNDPRITNRRCIDFFRSSAICGSGQTSVFFDTLMPREQINQLTSYIDASQVYGYSKEVAQDLREFRNNYGLLREGIKLPNHKPLLPLADSQPNDCRRDPLESDIGCFLAGDIRSNEQLGLLAMHTIWFREHNRIATELRHINPHWDGDMLYHEARKIVGAEMQHITYKHWLPLILGDEGMHMLGEYKGYDPAVNPGISNVFATAALRFGHTLINPVLHRLNKTFGTIPEGDIPLQKAFFSPWRLVEEGGVDPLLRGLFAVPAKLKRPHQMLNTELTEHLFQVAHAVALDLAAINIQRGRDHGIPGYNAWRQFCNLSEAHTFDDLSNEIHSQSVRDSLKELYGHPGNLDIWVGGILEDQLDGAKVGPTLRCLLVEQFRRLRDGDRFWYENPSVFKPEQLIQIKQMSLGRVLCDNGDDITDVTRNVFILPNKQSPAFVSCGDLTQIDLRFWTECCHDCSNSGQFNSLTQLPSLTSGRSRRALDYSYPSDKHVMLTTPTYTNQTSPTHSPDTPGGSSTTDSLQLSSNEVDEERIEGIESALEEFQKTIKQLRRKIRKLEHHIQINNKHNNGGKCVDSDGIWRKNGDIWKKDNCTQCICKMMALCGIEMYC</sequence>
<dbReference type="SMART" id="SM00369">
    <property type="entry name" value="LRR_TYP"/>
    <property type="match status" value="3"/>
</dbReference>
<dbReference type="SUPFAM" id="SSF48726">
    <property type="entry name" value="Immunoglobulin"/>
    <property type="match status" value="2"/>
</dbReference>
<comment type="catalytic activity">
    <reaction evidence="19">
        <text>L-tyrosyl-[protein] + bromide + H2O2 + H(+) = 3-bromo-L-tyrosyl-[protein] + 2 H2O</text>
        <dbReference type="Rhea" id="RHEA:69360"/>
        <dbReference type="Rhea" id="RHEA-COMP:10136"/>
        <dbReference type="Rhea" id="RHEA-COMP:17686"/>
        <dbReference type="ChEBI" id="CHEBI:15377"/>
        <dbReference type="ChEBI" id="CHEBI:15378"/>
        <dbReference type="ChEBI" id="CHEBI:15858"/>
        <dbReference type="ChEBI" id="CHEBI:16240"/>
        <dbReference type="ChEBI" id="CHEBI:46858"/>
        <dbReference type="ChEBI" id="CHEBI:183512"/>
    </reaction>
    <physiologicalReaction direction="left-to-right" evidence="19">
        <dbReference type="Rhea" id="RHEA:69361"/>
    </physiologicalReaction>
</comment>
<evidence type="ECO:0000313" key="26">
    <source>
        <dbReference type="Proteomes" id="UP000502823"/>
    </source>
</evidence>
<evidence type="ECO:0000256" key="17">
    <source>
        <dbReference type="ARBA" id="ARBA00047610"/>
    </source>
</evidence>
<dbReference type="InterPro" id="IPR032675">
    <property type="entry name" value="LRR_dom_sf"/>
</dbReference>
<proteinExistence type="inferred from homology"/>
<keyword evidence="15" id="KW-0393">Immunoglobulin domain</keyword>
<dbReference type="PROSITE" id="PS50292">
    <property type="entry name" value="PEROXIDASE_3"/>
    <property type="match status" value="1"/>
</dbReference>
<evidence type="ECO:0000256" key="15">
    <source>
        <dbReference type="ARBA" id="ARBA00023319"/>
    </source>
</evidence>
<dbReference type="SMART" id="SM00409">
    <property type="entry name" value="IG"/>
    <property type="match status" value="2"/>
</dbReference>
<dbReference type="FunFam" id="2.60.40.10:FF:000612">
    <property type="entry name" value="palladin isoform X1"/>
    <property type="match status" value="1"/>
</dbReference>
<evidence type="ECO:0000256" key="20">
    <source>
        <dbReference type="ARBA" id="ARBA00049501"/>
    </source>
</evidence>
<dbReference type="InterPro" id="IPR013098">
    <property type="entry name" value="Ig_I-set"/>
</dbReference>
<keyword evidence="7 22" id="KW-0479">Metal-binding</keyword>
<dbReference type="InterPro" id="IPR003598">
    <property type="entry name" value="Ig_sub2"/>
</dbReference>
<evidence type="ECO:0000256" key="16">
    <source>
        <dbReference type="ARBA" id="ARBA00047544"/>
    </source>
</evidence>
<evidence type="ECO:0000256" key="6">
    <source>
        <dbReference type="ARBA" id="ARBA00022617"/>
    </source>
</evidence>
<evidence type="ECO:0000256" key="22">
    <source>
        <dbReference type="PIRSR" id="PIRSR619791-2"/>
    </source>
</evidence>
<keyword evidence="12 22" id="KW-0408">Iron</keyword>
<keyword evidence="11" id="KW-0560">Oxidoreductase</keyword>
<keyword evidence="26" id="KW-1185">Reference proteome</keyword>
<dbReference type="InterPro" id="IPR007110">
    <property type="entry name" value="Ig-like_dom"/>
</dbReference>
<dbReference type="InterPro" id="IPR010255">
    <property type="entry name" value="Haem_peroxidase_sf"/>
</dbReference>
<keyword evidence="8" id="KW-0732">Signal</keyword>
<evidence type="ECO:0000256" key="4">
    <source>
        <dbReference type="ARBA" id="ARBA00022559"/>
    </source>
</evidence>
<comment type="catalytic activity">
    <reaction evidence="16">
        <text>bromide + H2O2 = hypobromite + H2O</text>
        <dbReference type="Rhea" id="RHEA:66016"/>
        <dbReference type="ChEBI" id="CHEBI:15377"/>
        <dbReference type="ChEBI" id="CHEBI:15858"/>
        <dbReference type="ChEBI" id="CHEBI:16240"/>
        <dbReference type="ChEBI" id="CHEBI:29250"/>
    </reaction>
    <physiologicalReaction direction="left-to-right" evidence="16">
        <dbReference type="Rhea" id="RHEA:66017"/>
    </physiologicalReaction>
</comment>
<feature type="binding site" description="axial binding residue" evidence="22">
    <location>
        <position position="829"/>
    </location>
    <ligand>
        <name>heme b</name>
        <dbReference type="ChEBI" id="CHEBI:60344"/>
    </ligand>
    <ligandPart>
        <name>Fe</name>
        <dbReference type="ChEBI" id="CHEBI:18248"/>
    </ligandPart>
</feature>
<keyword evidence="5" id="KW-0433">Leucine-rich repeat</keyword>
<evidence type="ECO:0000256" key="13">
    <source>
        <dbReference type="ARBA" id="ARBA00023157"/>
    </source>
</evidence>
<dbReference type="SUPFAM" id="SSF48113">
    <property type="entry name" value="Heme-dependent peroxidases"/>
    <property type="match status" value="1"/>
</dbReference>
<comment type="similarity">
    <text evidence="21">Belongs to the peroxidase family. XPO subfamily.</text>
</comment>
<keyword evidence="4" id="KW-0575">Peroxidase</keyword>
<dbReference type="InterPro" id="IPR036179">
    <property type="entry name" value="Ig-like_dom_sf"/>
</dbReference>
<evidence type="ECO:0000256" key="23">
    <source>
        <dbReference type="SAM" id="MobiDB-lite"/>
    </source>
</evidence>
<dbReference type="SUPFAM" id="SSF52058">
    <property type="entry name" value="L domain-like"/>
    <property type="match status" value="1"/>
</dbReference>
<keyword evidence="10" id="KW-0106">Calcium</keyword>
<evidence type="ECO:0000256" key="18">
    <source>
        <dbReference type="ARBA" id="ARBA00048396"/>
    </source>
</evidence>
<dbReference type="PANTHER" id="PTHR11475:SF58">
    <property type="entry name" value="PEROXIDASIN"/>
    <property type="match status" value="1"/>
</dbReference>
<protein>
    <recommendedName>
        <fullName evidence="24">Ig-like domain-containing protein</fullName>
    </recommendedName>
</protein>
<dbReference type="CDD" id="cd09826">
    <property type="entry name" value="peroxidasin_like"/>
    <property type="match status" value="1"/>
</dbReference>
<gene>
    <name evidence="25" type="ORF">Cfor_05266</name>
</gene>
<dbReference type="Gene3D" id="1.10.640.10">
    <property type="entry name" value="Haem peroxidase domain superfamily, animal type"/>
    <property type="match status" value="1"/>
</dbReference>
<evidence type="ECO:0000256" key="8">
    <source>
        <dbReference type="ARBA" id="ARBA00022729"/>
    </source>
</evidence>
<dbReference type="GO" id="GO:0005615">
    <property type="term" value="C:extracellular space"/>
    <property type="evidence" value="ECO:0007669"/>
    <property type="project" value="TreeGrafter"/>
</dbReference>
<comment type="catalytic activity">
    <reaction evidence="18">
        <text>L-lysyl-[collagen] + L-methionyl-[collagen] + hypobromite = [collagen]-L-lysyl-N-S-L-methionyl-[collagen] + bromide + H2O + H(+)</text>
        <dbReference type="Rhea" id="RHEA:66024"/>
        <dbReference type="Rhea" id="RHEA-COMP:12751"/>
        <dbReference type="Rhea" id="RHEA-COMP:16949"/>
        <dbReference type="Rhea" id="RHEA-COMP:16951"/>
        <dbReference type="ChEBI" id="CHEBI:15377"/>
        <dbReference type="ChEBI" id="CHEBI:15378"/>
        <dbReference type="ChEBI" id="CHEBI:15858"/>
        <dbReference type="ChEBI" id="CHEBI:16044"/>
        <dbReference type="ChEBI" id="CHEBI:29250"/>
        <dbReference type="ChEBI" id="CHEBI:29969"/>
        <dbReference type="ChEBI" id="CHEBI:166867"/>
    </reaction>
    <physiologicalReaction direction="left-to-right" evidence="18">
        <dbReference type="Rhea" id="RHEA:66025"/>
    </physiologicalReaction>
</comment>
<dbReference type="PANTHER" id="PTHR11475">
    <property type="entry name" value="OXIDASE/PEROXIDASE"/>
    <property type="match status" value="1"/>
</dbReference>
<evidence type="ECO:0000256" key="11">
    <source>
        <dbReference type="ARBA" id="ARBA00023002"/>
    </source>
</evidence>
<keyword evidence="9" id="KW-0677">Repeat</keyword>
<organism evidence="25 26">
    <name type="scientific">Coptotermes formosanus</name>
    <name type="common">Formosan subterranean termite</name>
    <dbReference type="NCBI Taxonomy" id="36987"/>
    <lineage>
        <taxon>Eukaryota</taxon>
        <taxon>Metazoa</taxon>
        <taxon>Ecdysozoa</taxon>
        <taxon>Arthropoda</taxon>
        <taxon>Hexapoda</taxon>
        <taxon>Insecta</taxon>
        <taxon>Pterygota</taxon>
        <taxon>Neoptera</taxon>
        <taxon>Polyneoptera</taxon>
        <taxon>Dictyoptera</taxon>
        <taxon>Blattodea</taxon>
        <taxon>Blattoidea</taxon>
        <taxon>Termitoidae</taxon>
        <taxon>Rhinotermitidae</taxon>
        <taxon>Coptotermes</taxon>
    </lineage>
</organism>
<evidence type="ECO:0000256" key="2">
    <source>
        <dbReference type="ARBA" id="ARBA00004613"/>
    </source>
</evidence>
<feature type="domain" description="Ig-like" evidence="24">
    <location>
        <begin position="253"/>
        <end position="342"/>
    </location>
</feature>
<dbReference type="FunFam" id="1.10.640.10:FF:000001">
    <property type="entry name" value="Peroxidasin homolog"/>
    <property type="match status" value="1"/>
</dbReference>
<dbReference type="InterPro" id="IPR019791">
    <property type="entry name" value="Haem_peroxidase_animal"/>
</dbReference>
<evidence type="ECO:0000256" key="10">
    <source>
        <dbReference type="ARBA" id="ARBA00022837"/>
    </source>
</evidence>
<comment type="cofactor">
    <cofactor evidence="1">
        <name>heme b</name>
        <dbReference type="ChEBI" id="CHEBI:60344"/>
    </cofactor>
</comment>
<feature type="non-terminal residue" evidence="25">
    <location>
        <position position="1"/>
    </location>
</feature>
<dbReference type="GO" id="GO:0020037">
    <property type="term" value="F:heme binding"/>
    <property type="evidence" value="ECO:0007669"/>
    <property type="project" value="InterPro"/>
</dbReference>
<comment type="caution">
    <text evidence="25">The sequence shown here is derived from an EMBL/GenBank/DDBJ whole genome shotgun (WGS) entry which is preliminary data.</text>
</comment>
<dbReference type="AlphaFoldDB" id="A0A6L2PTM6"/>
<dbReference type="PRINTS" id="PR00457">
    <property type="entry name" value="ANPEROXIDASE"/>
</dbReference>
<dbReference type="PROSITE" id="PS51450">
    <property type="entry name" value="LRR"/>
    <property type="match status" value="2"/>
</dbReference>
<comment type="catalytic activity">
    <reaction evidence="17">
        <text>L-lysyl-[collagen] + L-methionyl-[collagen] + H2O2 = [collagen]-L-lysyl-N-S-L-methionyl-[collagen] + 2 H2O + H(+)</text>
        <dbReference type="Rhea" id="RHEA:66020"/>
        <dbReference type="Rhea" id="RHEA-COMP:12751"/>
        <dbReference type="Rhea" id="RHEA-COMP:16949"/>
        <dbReference type="Rhea" id="RHEA-COMP:16951"/>
        <dbReference type="ChEBI" id="CHEBI:15377"/>
        <dbReference type="ChEBI" id="CHEBI:15378"/>
        <dbReference type="ChEBI" id="CHEBI:16044"/>
        <dbReference type="ChEBI" id="CHEBI:16240"/>
        <dbReference type="ChEBI" id="CHEBI:29969"/>
        <dbReference type="ChEBI" id="CHEBI:166867"/>
    </reaction>
    <physiologicalReaction direction="left-to-right" evidence="17">
        <dbReference type="Rhea" id="RHEA:66021"/>
    </physiologicalReaction>
</comment>
<dbReference type="FunFam" id="2.60.40.10:FF:000189">
    <property type="entry name" value="Neogenin isoform 3"/>
    <property type="match status" value="1"/>
</dbReference>
<evidence type="ECO:0000256" key="7">
    <source>
        <dbReference type="ARBA" id="ARBA00022723"/>
    </source>
</evidence>
<dbReference type="SMART" id="SM00408">
    <property type="entry name" value="IGc2"/>
    <property type="match status" value="2"/>
</dbReference>
<evidence type="ECO:0000256" key="14">
    <source>
        <dbReference type="ARBA" id="ARBA00023180"/>
    </source>
</evidence>
<dbReference type="EMBL" id="BLKM01000587">
    <property type="protein sequence ID" value="GFG35909.1"/>
    <property type="molecule type" value="Genomic_DNA"/>
</dbReference>
<dbReference type="InParanoid" id="A0A6L2PTM6"/>
<evidence type="ECO:0000256" key="21">
    <source>
        <dbReference type="ARBA" id="ARBA00061342"/>
    </source>
</evidence>
<feature type="region of interest" description="Disordered" evidence="23">
    <location>
        <begin position="1113"/>
        <end position="1145"/>
    </location>
</feature>
<dbReference type="Proteomes" id="UP000502823">
    <property type="component" value="Unassembled WGS sequence"/>
</dbReference>
<dbReference type="InterPro" id="IPR034824">
    <property type="entry name" value="Peroxidasin_peroxidase"/>
</dbReference>
<dbReference type="FunCoup" id="A0A6L2PTM6">
    <property type="interactions" value="39"/>
</dbReference>
<keyword evidence="6 22" id="KW-0349">Heme</keyword>
<evidence type="ECO:0000256" key="3">
    <source>
        <dbReference type="ARBA" id="ARBA00022525"/>
    </source>
</evidence>
<dbReference type="OrthoDB" id="823504at2759"/>
<evidence type="ECO:0000256" key="19">
    <source>
        <dbReference type="ARBA" id="ARBA00048887"/>
    </source>
</evidence>
<dbReference type="InterPro" id="IPR013783">
    <property type="entry name" value="Ig-like_fold"/>
</dbReference>
<feature type="domain" description="Ig-like" evidence="24">
    <location>
        <begin position="153"/>
        <end position="240"/>
    </location>
</feature>
<dbReference type="Pfam" id="PF07679">
    <property type="entry name" value="I-set"/>
    <property type="match status" value="2"/>
</dbReference>
<dbReference type="GO" id="GO:0004601">
    <property type="term" value="F:peroxidase activity"/>
    <property type="evidence" value="ECO:0007669"/>
    <property type="project" value="UniProtKB-KW"/>
</dbReference>
<comment type="catalytic activity">
    <reaction evidence="20">
        <text>hypobromite + L-tyrosyl-[protein] + H(+) = 3-bromo-L-tyrosyl-[protein] + H2O</text>
        <dbReference type="Rhea" id="RHEA:69356"/>
        <dbReference type="Rhea" id="RHEA-COMP:10136"/>
        <dbReference type="Rhea" id="RHEA-COMP:17686"/>
        <dbReference type="ChEBI" id="CHEBI:15377"/>
        <dbReference type="ChEBI" id="CHEBI:15378"/>
        <dbReference type="ChEBI" id="CHEBI:29250"/>
        <dbReference type="ChEBI" id="CHEBI:46858"/>
        <dbReference type="ChEBI" id="CHEBI:183512"/>
    </reaction>
    <physiologicalReaction direction="left-to-right" evidence="20">
        <dbReference type="Rhea" id="RHEA:69357"/>
    </physiologicalReaction>
</comment>